<evidence type="ECO:0000313" key="5">
    <source>
        <dbReference type="Proteomes" id="UP000292424"/>
    </source>
</evidence>
<feature type="domain" description="OmpA-like" evidence="3">
    <location>
        <begin position="448"/>
        <end position="525"/>
    </location>
</feature>
<evidence type="ECO:0000256" key="2">
    <source>
        <dbReference type="SAM" id="SignalP"/>
    </source>
</evidence>
<dbReference type="InterPro" id="IPR036737">
    <property type="entry name" value="OmpA-like_sf"/>
</dbReference>
<dbReference type="Gene3D" id="3.30.1330.60">
    <property type="entry name" value="OmpA-like domain"/>
    <property type="match status" value="1"/>
</dbReference>
<dbReference type="Proteomes" id="UP000292424">
    <property type="component" value="Chromosome"/>
</dbReference>
<dbReference type="OrthoDB" id="1522982at2"/>
<proteinExistence type="predicted"/>
<dbReference type="SUPFAM" id="SSF103647">
    <property type="entry name" value="TSP type-3 repeat"/>
    <property type="match status" value="1"/>
</dbReference>
<name>A0A5P2G8Y1_9BACT</name>
<gene>
    <name evidence="4" type="ORF">E0W69_016445</name>
</gene>
<reference evidence="4 5" key="1">
    <citation type="submission" date="2019-09" db="EMBL/GenBank/DDBJ databases">
        <title>Complete genome sequence of Arachidicoccus sp. B3-10 isolated from apple orchard soil.</title>
        <authorList>
            <person name="Kim H.S."/>
            <person name="Han K.-I."/>
            <person name="Suh M.K."/>
            <person name="Lee K.C."/>
            <person name="Eom M.K."/>
            <person name="Kim J.-S."/>
            <person name="Kang S.W."/>
            <person name="Sin Y."/>
            <person name="Lee J.-S."/>
        </authorList>
    </citation>
    <scope>NUCLEOTIDE SEQUENCE [LARGE SCALE GENOMIC DNA]</scope>
    <source>
        <strain evidence="4 5">B3-10</strain>
    </source>
</reference>
<dbReference type="GO" id="GO:0005509">
    <property type="term" value="F:calcium ion binding"/>
    <property type="evidence" value="ECO:0007669"/>
    <property type="project" value="InterPro"/>
</dbReference>
<dbReference type="KEGG" id="arac:E0W69_016445"/>
<feature type="region of interest" description="Disordered" evidence="1">
    <location>
        <begin position="531"/>
        <end position="553"/>
    </location>
</feature>
<dbReference type="InterPro" id="IPR028974">
    <property type="entry name" value="TSP_type-3_rpt"/>
</dbReference>
<sequence>MASTKYSLMLGLFAGLASTSAFAQQTSTSDDWLYDSSKVTSHGLAQQNAWKANETPYPAKPKNKLELGIGVGPSLMFTPINPKLGYGSSFSLRKALGHVFSVRAQYNYGIYYGQDYRTRSVSYAPSNVQAVLAAHGAPSSYLANYKATIQQVSVDGLASLNTISNYRGNPKLDIYALAGYSFVWGSSRINALDANGAAYSAFNTGDNVRVDKSQAKDILKAGQKNGLFDMKGGNDQKYETVLTNRNGATGNVIGGGTQMRKHGVDFGAGIAFKVSDNFNIGVEQKFTYLFDGGDFSGIVTGPSQKNDILSNTQVRFNFNLGSSSKRVAPLWWINPNNYIYNELNVPKHMKITLPDADGDGVTDSFDLEPNTPAGAPVDSHGRALDTDGDGVPDYKDKQKITPQSWFPVDADGVGTEPEPACCKELRDKLANYKPASECAITSLPSVQFKKGSVALSKAAQASLTTVAAQLNGNPGCKVKVIGYGASNKKAQQLSWDRVNSVIKYLVEKQGIAESRLLFYYGQDGDANTVDLQGTTEEGPNTVPAPHPNLQKSK</sequence>
<dbReference type="RefSeq" id="WP_131331126.1">
    <property type="nucleotide sequence ID" value="NZ_CP044016.1"/>
</dbReference>
<evidence type="ECO:0000313" key="4">
    <source>
        <dbReference type="EMBL" id="QES90170.1"/>
    </source>
</evidence>
<feature type="region of interest" description="Disordered" evidence="1">
    <location>
        <begin position="369"/>
        <end position="397"/>
    </location>
</feature>
<keyword evidence="2" id="KW-0732">Signal</keyword>
<feature type="signal peptide" evidence="2">
    <location>
        <begin position="1"/>
        <end position="23"/>
    </location>
</feature>
<dbReference type="InterPro" id="IPR006665">
    <property type="entry name" value="OmpA-like"/>
</dbReference>
<dbReference type="EMBL" id="CP044016">
    <property type="protein sequence ID" value="QES90170.1"/>
    <property type="molecule type" value="Genomic_DNA"/>
</dbReference>
<dbReference type="Pfam" id="PF00691">
    <property type="entry name" value="OmpA"/>
    <property type="match status" value="1"/>
</dbReference>
<dbReference type="AlphaFoldDB" id="A0A5P2G8Y1"/>
<feature type="chain" id="PRO_5024310501" evidence="2">
    <location>
        <begin position="24"/>
        <end position="553"/>
    </location>
</feature>
<dbReference type="SUPFAM" id="SSF103088">
    <property type="entry name" value="OmpA-like"/>
    <property type="match status" value="1"/>
</dbReference>
<protein>
    <submittedName>
        <fullName evidence="4">OmpA family protein</fullName>
    </submittedName>
</protein>
<organism evidence="4 5">
    <name type="scientific">Rhizosphaericola mali</name>
    <dbReference type="NCBI Taxonomy" id="2545455"/>
    <lineage>
        <taxon>Bacteria</taxon>
        <taxon>Pseudomonadati</taxon>
        <taxon>Bacteroidota</taxon>
        <taxon>Chitinophagia</taxon>
        <taxon>Chitinophagales</taxon>
        <taxon>Chitinophagaceae</taxon>
        <taxon>Rhizosphaericola</taxon>
    </lineage>
</organism>
<accession>A0A5P2G8Y1</accession>
<evidence type="ECO:0000259" key="3">
    <source>
        <dbReference type="Pfam" id="PF00691"/>
    </source>
</evidence>
<keyword evidence="5" id="KW-1185">Reference proteome</keyword>
<evidence type="ECO:0000256" key="1">
    <source>
        <dbReference type="SAM" id="MobiDB-lite"/>
    </source>
</evidence>
<dbReference type="Gene3D" id="4.10.1080.10">
    <property type="entry name" value="TSP type-3 repeat"/>
    <property type="match status" value="1"/>
</dbReference>